<evidence type="ECO:0000313" key="2">
    <source>
        <dbReference type="Proteomes" id="UP000092154"/>
    </source>
</evidence>
<dbReference type="AlphaFoldDB" id="A0A1B7MJR2"/>
<dbReference type="Proteomes" id="UP000092154">
    <property type="component" value="Unassembled WGS sequence"/>
</dbReference>
<reference evidence="1 2" key="1">
    <citation type="submission" date="2016-06" db="EMBL/GenBank/DDBJ databases">
        <title>Comparative genomics of the ectomycorrhizal sister species Rhizopogon vinicolor and Rhizopogon vesiculosus (Basidiomycota: Boletales) reveals a divergence of the mating type B locus.</title>
        <authorList>
            <consortium name="DOE Joint Genome Institute"/>
            <person name="Mujic A.B."/>
            <person name="Kuo A."/>
            <person name="Tritt A."/>
            <person name="Lipzen A."/>
            <person name="Chen C."/>
            <person name="Johnson J."/>
            <person name="Sharma A."/>
            <person name="Barry K."/>
            <person name="Grigoriev I.V."/>
            <person name="Spatafora J.W."/>
        </authorList>
    </citation>
    <scope>NUCLEOTIDE SEQUENCE [LARGE SCALE GENOMIC DNA]</scope>
    <source>
        <strain evidence="1 2">AM-OR11-026</strain>
    </source>
</reference>
<dbReference type="OrthoDB" id="3262464at2759"/>
<dbReference type="InParanoid" id="A0A1B7MJR2"/>
<proteinExistence type="predicted"/>
<accession>A0A1B7MJR2</accession>
<sequence>MHSRRNNISPTMFKALQILKFIYKQDRLNFTEDLVADERDYMISGPVTPRAVDELMTAGKFRELDELLRMQGSLIVISV</sequence>
<keyword evidence="2" id="KW-1185">Reference proteome</keyword>
<protein>
    <submittedName>
        <fullName evidence="1">Uncharacterized protein</fullName>
    </submittedName>
</protein>
<organism evidence="1 2">
    <name type="scientific">Rhizopogon vinicolor AM-OR11-026</name>
    <dbReference type="NCBI Taxonomy" id="1314800"/>
    <lineage>
        <taxon>Eukaryota</taxon>
        <taxon>Fungi</taxon>
        <taxon>Dikarya</taxon>
        <taxon>Basidiomycota</taxon>
        <taxon>Agaricomycotina</taxon>
        <taxon>Agaricomycetes</taxon>
        <taxon>Agaricomycetidae</taxon>
        <taxon>Boletales</taxon>
        <taxon>Suillineae</taxon>
        <taxon>Rhizopogonaceae</taxon>
        <taxon>Rhizopogon</taxon>
    </lineage>
</organism>
<dbReference type="EMBL" id="KV448900">
    <property type="protein sequence ID" value="OAX32843.1"/>
    <property type="molecule type" value="Genomic_DNA"/>
</dbReference>
<evidence type="ECO:0000313" key="1">
    <source>
        <dbReference type="EMBL" id="OAX32843.1"/>
    </source>
</evidence>
<name>A0A1B7MJR2_9AGAM</name>
<gene>
    <name evidence="1" type="ORF">K503DRAFT_572017</name>
</gene>